<dbReference type="PRINTS" id="PR00398">
    <property type="entry name" value="STRDHORMONER"/>
</dbReference>
<evidence type="ECO:0000256" key="8">
    <source>
        <dbReference type="ARBA" id="ARBA00023170"/>
    </source>
</evidence>
<keyword evidence="9 10" id="KW-0539">Nucleus</keyword>
<dbReference type="Gene3D" id="3.30.50.10">
    <property type="entry name" value="Erythroid Transcription Factor GATA-1, subunit A"/>
    <property type="match status" value="1"/>
</dbReference>
<dbReference type="SMART" id="SM00399">
    <property type="entry name" value="ZnF_C4"/>
    <property type="match status" value="1"/>
</dbReference>
<keyword evidence="7 10" id="KW-0804">Transcription</keyword>
<name>A0AAD9NK07_RIDPI</name>
<dbReference type="SUPFAM" id="SSF48508">
    <property type="entry name" value="Nuclear receptor ligand-binding domain"/>
    <property type="match status" value="1"/>
</dbReference>
<dbReference type="GO" id="GO:0008270">
    <property type="term" value="F:zinc ion binding"/>
    <property type="evidence" value="ECO:0007669"/>
    <property type="project" value="UniProtKB-KW"/>
</dbReference>
<dbReference type="InterPro" id="IPR000536">
    <property type="entry name" value="Nucl_hrmn_rcpt_lig-bd"/>
</dbReference>
<evidence type="ECO:0000313" key="14">
    <source>
        <dbReference type="EMBL" id="KAK2172855.1"/>
    </source>
</evidence>
<sequence length="443" mass="50035">MVAPASCTVPTGKVVHMMQSKDGEQIYKMVTFEELLEPPHGFMPCPICGDHVSGYHYGIYSCESCKGFFKRTVQNKKVFVCHRQADCNINVTNRKKCPACRFKRCLVKGMKLEAIRGDRTRGGRSSYDGCTPNRRNVKQQRRKSDLPMEVITTTRQPAVVSQPPAAPSPGQMAPPGTHVVTILTVDNSGTVVDVEQTARLESITAHVPPQTPQLLEDLMTVESLMHDNDEEEDCCKGKLSESDTNLFASLLHIADHCLYKIVRWARNLPHFGNVSTDDQILLLQNCWAELLCLCTSWHSVRGQDELRLSHDKVLSMKRAQATGMADIIQRLLDFTEHLRRLEVDCYEYVALKVLMLLSPDVKNLQDESLVRQHQDHVTEALMIYTNTHYPQKPNKFCEMLVRLTELSRTCVLGKELLNQRHSSGEISPHSLLSELLKGDIVVQ</sequence>
<dbReference type="Proteomes" id="UP001209878">
    <property type="component" value="Unassembled WGS sequence"/>
</dbReference>
<organism evidence="14 15">
    <name type="scientific">Ridgeia piscesae</name>
    <name type="common">Tubeworm</name>
    <dbReference type="NCBI Taxonomy" id="27915"/>
    <lineage>
        <taxon>Eukaryota</taxon>
        <taxon>Metazoa</taxon>
        <taxon>Spiralia</taxon>
        <taxon>Lophotrochozoa</taxon>
        <taxon>Annelida</taxon>
        <taxon>Polychaeta</taxon>
        <taxon>Sedentaria</taxon>
        <taxon>Canalipalpata</taxon>
        <taxon>Sabellida</taxon>
        <taxon>Siboglinidae</taxon>
        <taxon>Ridgeia</taxon>
    </lineage>
</organism>
<dbReference type="PROSITE" id="PS51843">
    <property type="entry name" value="NR_LBD"/>
    <property type="match status" value="1"/>
</dbReference>
<reference evidence="14" key="1">
    <citation type="journal article" date="2023" name="Mol. Biol. Evol.">
        <title>Third-Generation Sequencing Reveals the Adaptive Role of the Epigenome in Three Deep-Sea Polychaetes.</title>
        <authorList>
            <person name="Perez M."/>
            <person name="Aroh O."/>
            <person name="Sun Y."/>
            <person name="Lan Y."/>
            <person name="Juniper S.K."/>
            <person name="Young C.R."/>
            <person name="Angers B."/>
            <person name="Qian P.Y."/>
        </authorList>
    </citation>
    <scope>NUCLEOTIDE SEQUENCE</scope>
    <source>
        <strain evidence="14">R07B-5</strain>
    </source>
</reference>
<evidence type="ECO:0000259" key="13">
    <source>
        <dbReference type="PROSITE" id="PS51843"/>
    </source>
</evidence>
<dbReference type="InterPro" id="IPR035500">
    <property type="entry name" value="NHR-like_dom_sf"/>
</dbReference>
<dbReference type="PIRSF" id="PIRSF002530">
    <property type="entry name" value="Nuc_orph_FTZ-F1"/>
    <property type="match status" value="1"/>
</dbReference>
<dbReference type="EMBL" id="JAODUO010000924">
    <property type="protein sequence ID" value="KAK2172855.1"/>
    <property type="molecule type" value="Genomic_DNA"/>
</dbReference>
<dbReference type="PRINTS" id="PR00047">
    <property type="entry name" value="STROIDFINGER"/>
</dbReference>
<dbReference type="GO" id="GO:0005634">
    <property type="term" value="C:nucleus"/>
    <property type="evidence" value="ECO:0007669"/>
    <property type="project" value="UniProtKB-SubCell"/>
</dbReference>
<keyword evidence="4 10" id="KW-0862">Zinc</keyword>
<keyword evidence="2 10" id="KW-0479">Metal-binding</keyword>
<evidence type="ECO:0000313" key="15">
    <source>
        <dbReference type="Proteomes" id="UP001209878"/>
    </source>
</evidence>
<protein>
    <submittedName>
        <fullName evidence="14">Uncharacterized protein</fullName>
    </submittedName>
</protein>
<dbReference type="InterPro" id="IPR013088">
    <property type="entry name" value="Znf_NHR/GATA"/>
</dbReference>
<evidence type="ECO:0000256" key="7">
    <source>
        <dbReference type="ARBA" id="ARBA00023163"/>
    </source>
</evidence>
<dbReference type="Pfam" id="PF00104">
    <property type="entry name" value="Hormone_recep"/>
    <property type="match status" value="1"/>
</dbReference>
<dbReference type="SMART" id="SM00430">
    <property type="entry name" value="HOLI"/>
    <property type="match status" value="1"/>
</dbReference>
<evidence type="ECO:0000256" key="4">
    <source>
        <dbReference type="ARBA" id="ARBA00022833"/>
    </source>
</evidence>
<dbReference type="PROSITE" id="PS00031">
    <property type="entry name" value="NUCLEAR_REC_DBD_1"/>
    <property type="match status" value="1"/>
</dbReference>
<comment type="subcellular location">
    <subcellularLocation>
        <location evidence="1 10">Nucleus</location>
    </subcellularLocation>
</comment>
<dbReference type="GO" id="GO:0004879">
    <property type="term" value="F:nuclear receptor activity"/>
    <property type="evidence" value="ECO:0007669"/>
    <property type="project" value="InterPro"/>
</dbReference>
<evidence type="ECO:0000256" key="11">
    <source>
        <dbReference type="SAM" id="MobiDB-lite"/>
    </source>
</evidence>
<keyword evidence="5 10" id="KW-0805">Transcription regulation</keyword>
<evidence type="ECO:0000256" key="9">
    <source>
        <dbReference type="ARBA" id="ARBA00023242"/>
    </source>
</evidence>
<dbReference type="AlphaFoldDB" id="A0AAD9NK07"/>
<gene>
    <name evidence="14" type="ORF">NP493_924g02009</name>
</gene>
<evidence type="ECO:0000256" key="3">
    <source>
        <dbReference type="ARBA" id="ARBA00022771"/>
    </source>
</evidence>
<evidence type="ECO:0000256" key="2">
    <source>
        <dbReference type="ARBA" id="ARBA00022723"/>
    </source>
</evidence>
<dbReference type="Pfam" id="PF00105">
    <property type="entry name" value="zf-C4"/>
    <property type="match status" value="1"/>
</dbReference>
<comment type="similarity">
    <text evidence="10">Belongs to the nuclear hormone receptor family.</text>
</comment>
<evidence type="ECO:0000259" key="12">
    <source>
        <dbReference type="PROSITE" id="PS51030"/>
    </source>
</evidence>
<evidence type="ECO:0000256" key="10">
    <source>
        <dbReference type="RuleBase" id="RU004334"/>
    </source>
</evidence>
<feature type="region of interest" description="Disordered" evidence="11">
    <location>
        <begin position="119"/>
        <end position="143"/>
    </location>
</feature>
<dbReference type="PANTHER" id="PTHR24086">
    <property type="entry name" value="NUCLEAR RECEPTOR SUBFAMILY 5 GROUP A"/>
    <property type="match status" value="1"/>
</dbReference>
<dbReference type="PROSITE" id="PS51030">
    <property type="entry name" value="NUCLEAR_REC_DBD_2"/>
    <property type="match status" value="1"/>
</dbReference>
<keyword evidence="15" id="KW-1185">Reference proteome</keyword>
<dbReference type="Gene3D" id="1.10.565.10">
    <property type="entry name" value="Retinoid X Receptor"/>
    <property type="match status" value="1"/>
</dbReference>
<feature type="domain" description="Nuclear receptor" evidence="12">
    <location>
        <begin position="42"/>
        <end position="117"/>
    </location>
</feature>
<dbReference type="SUPFAM" id="SSF57716">
    <property type="entry name" value="Glucocorticoid receptor-like (DNA-binding domain)"/>
    <property type="match status" value="1"/>
</dbReference>
<evidence type="ECO:0000256" key="6">
    <source>
        <dbReference type="ARBA" id="ARBA00023125"/>
    </source>
</evidence>
<dbReference type="FunFam" id="3.30.50.10:FF:000037">
    <property type="entry name" value="Nuclear hormone receptor FTZ-F1 beta"/>
    <property type="match status" value="1"/>
</dbReference>
<dbReference type="PANTHER" id="PTHR24086:SF25">
    <property type="entry name" value="NUCLEAR HORMONE RECEPTOR FTZ-F1 BETA"/>
    <property type="match status" value="1"/>
</dbReference>
<dbReference type="InterPro" id="IPR001628">
    <property type="entry name" value="Znf_hrmn_rcpt"/>
</dbReference>
<evidence type="ECO:0000256" key="5">
    <source>
        <dbReference type="ARBA" id="ARBA00023015"/>
    </source>
</evidence>
<dbReference type="InterPro" id="IPR016355">
    <property type="entry name" value="NR5-like"/>
</dbReference>
<keyword evidence="3 10" id="KW-0863">Zinc-finger</keyword>
<accession>A0AAD9NK07</accession>
<dbReference type="GO" id="GO:0043565">
    <property type="term" value="F:sequence-specific DNA binding"/>
    <property type="evidence" value="ECO:0007669"/>
    <property type="project" value="InterPro"/>
</dbReference>
<proteinExistence type="inferred from homology"/>
<evidence type="ECO:0000256" key="1">
    <source>
        <dbReference type="ARBA" id="ARBA00004123"/>
    </source>
</evidence>
<keyword evidence="8 10" id="KW-0675">Receptor</keyword>
<comment type="caution">
    <text evidence="14">The sequence shown here is derived from an EMBL/GenBank/DDBJ whole genome shotgun (WGS) entry which is preliminary data.</text>
</comment>
<dbReference type="CDD" id="cd06930">
    <property type="entry name" value="NR_LBD_F2"/>
    <property type="match status" value="1"/>
</dbReference>
<feature type="domain" description="NR LBD" evidence="13">
    <location>
        <begin position="210"/>
        <end position="439"/>
    </location>
</feature>
<dbReference type="InterPro" id="IPR001723">
    <property type="entry name" value="Nuclear_hrmn_rcpt"/>
</dbReference>
<keyword evidence="6 10" id="KW-0238">DNA-binding</keyword>